<evidence type="ECO:0000313" key="2">
    <source>
        <dbReference type="EMBL" id="MCI89176.1"/>
    </source>
</evidence>
<sequence length="46" mass="4757">MRGNHEVGSPYVEKVIIPGAITITDGGGRESHIEESSVAGGFVSES</sequence>
<keyword evidence="3" id="KW-1185">Reference proteome</keyword>
<feature type="region of interest" description="Disordered" evidence="1">
    <location>
        <begin position="26"/>
        <end position="46"/>
    </location>
</feature>
<dbReference type="Proteomes" id="UP000265520">
    <property type="component" value="Unassembled WGS sequence"/>
</dbReference>
<comment type="caution">
    <text evidence="2">The sequence shown here is derived from an EMBL/GenBank/DDBJ whole genome shotgun (WGS) entry which is preliminary data.</text>
</comment>
<organism evidence="2 3">
    <name type="scientific">Trifolium medium</name>
    <dbReference type="NCBI Taxonomy" id="97028"/>
    <lineage>
        <taxon>Eukaryota</taxon>
        <taxon>Viridiplantae</taxon>
        <taxon>Streptophyta</taxon>
        <taxon>Embryophyta</taxon>
        <taxon>Tracheophyta</taxon>
        <taxon>Spermatophyta</taxon>
        <taxon>Magnoliopsida</taxon>
        <taxon>eudicotyledons</taxon>
        <taxon>Gunneridae</taxon>
        <taxon>Pentapetalae</taxon>
        <taxon>rosids</taxon>
        <taxon>fabids</taxon>
        <taxon>Fabales</taxon>
        <taxon>Fabaceae</taxon>
        <taxon>Papilionoideae</taxon>
        <taxon>50 kb inversion clade</taxon>
        <taxon>NPAAA clade</taxon>
        <taxon>Hologalegina</taxon>
        <taxon>IRL clade</taxon>
        <taxon>Trifolieae</taxon>
        <taxon>Trifolium</taxon>
    </lineage>
</organism>
<name>A0A392VLF6_9FABA</name>
<evidence type="ECO:0000313" key="3">
    <source>
        <dbReference type="Proteomes" id="UP000265520"/>
    </source>
</evidence>
<protein>
    <submittedName>
        <fullName evidence="2">Uncharacterized protein</fullName>
    </submittedName>
</protein>
<proteinExistence type="predicted"/>
<reference evidence="2 3" key="1">
    <citation type="journal article" date="2018" name="Front. Plant Sci.">
        <title>Red Clover (Trifolium pratense) and Zigzag Clover (T. medium) - A Picture of Genomic Similarities and Differences.</title>
        <authorList>
            <person name="Dluhosova J."/>
            <person name="Istvanek J."/>
            <person name="Nedelnik J."/>
            <person name="Repkova J."/>
        </authorList>
    </citation>
    <scope>NUCLEOTIDE SEQUENCE [LARGE SCALE GENOMIC DNA]</scope>
    <source>
        <strain evidence="3">cv. 10/8</strain>
        <tissue evidence="2">Leaf</tissue>
    </source>
</reference>
<dbReference type="EMBL" id="LXQA011212850">
    <property type="protein sequence ID" value="MCI89176.1"/>
    <property type="molecule type" value="Genomic_DNA"/>
</dbReference>
<accession>A0A392VLF6</accession>
<evidence type="ECO:0000256" key="1">
    <source>
        <dbReference type="SAM" id="MobiDB-lite"/>
    </source>
</evidence>
<dbReference type="AlphaFoldDB" id="A0A392VLF6"/>